<comment type="caution">
    <text evidence="3">The sequence shown here is derived from an EMBL/GenBank/DDBJ whole genome shotgun (WGS) entry which is preliminary data.</text>
</comment>
<keyword evidence="4" id="KW-1185">Reference proteome</keyword>
<sequence length="1245" mass="134201">MKTLLLTSYTFLTESVVKRKKKFLCLHLFLLLLAPVECYKAETILTQPTSFSLNDYRTIGGNGQLWSNPLIWQKFNGTSWNAAGADGLPPATASVYIFGYVDTSGTRTADKIFVEANATLTVSEATVSTTQTLVKSGGVLKLNASFTNRGSFELENNATLFINYSGASGTAPLWDGSEKFNAGSTVHIQTWNYTAANPANRVVQNPSQITPNADGYYFGNLVVYATSTAAFYLIKGDQEVNLCQNDFTLTGTGKNVVLMDGSATVRIAGNFYVNGSQLSLAATALGTPTVFVGGNLSVLSGILDLNQSKSDQAVSTLNLRGNLFVASGALITSTDNNSKFIFSGTGDGVASAQTVDVFDSSNAGNSYIDFMVNSGAYLKLVNRNFGLGTNSSLVLSSGATLDFSFKDAVALNVVRSTTTGGGATSLQMFEAQAGSTLKISSPEGIIAGSTVYTGNVQVGAAKATRIFSPGANYIYVGKASAQQVASTGADQLSGNGFPARFLSGNILIDLDTKSSGNDDVSFMAQGLHKLMSTGTLKILKGKVIDKAGNGFEDESGENGNFMMIDGRYQTLRSGTQPPCGGIYTLSGGIIEFAGDADLIIRDKSYLNVEVSGSNVSIGAAAKGLELMPNGKFTVKKNATLKIGNAEGFSGGEKTAINKTNNPAIVLEDFSTIEYNKAANQTITPFNPLTSDESNVSTGGYYNLKISGNNGNLENGTAKRLSGTNAVYVRNDVEVATAARLIIEAGQTLTVRNAIANYGGSPTNFIVESDGNLVQLNAAENITPISVRRMHTLSSERKEFMFLSSPVKNQHMKYIFGNTPSNIPYVTVYNEKTDYFVYAKESDYKIPAKGFSIQEPVKTYADNVAESLAYNEAEYKGIPNNGNIDLPLAWTDLNHGYNVAGNPYPSDMDIVALYNNSVSNNNIDPTFYFWDNTVNDIYTQMGSDYSGYSYALFNTAAGPAGYGIAAPGRKEKEGDVAGTKIPSRYVKVSQGFMIRALDANASLKFNNTMRKKSPNNTEFFGKSSATDSFRLEMTSSGGVQLQNGFVYFEAGTNDLGKEDSFLPNTEASDAVFSLVENEKLVINGKGRFTADDKIALGTKHFAAGKYTFKTRHKEGVFTRDQPIYLIDKHLKSVTNLSKEPYEFFSDEGQFLDRFELVYRLEKTLGTGEKEKSGLLIYKDGQEMIARLSTEKIKILEVFDITGRSIYKKEDLTNEIRFNISSLVKGIYIVKVVAGAGKIFSKKIRND</sequence>
<dbReference type="EMBL" id="JSYK01000003">
    <property type="protein sequence ID" value="KIA82889.1"/>
    <property type="molecule type" value="Genomic_DNA"/>
</dbReference>
<dbReference type="Pfam" id="PF18962">
    <property type="entry name" value="Por_Secre_tail"/>
    <property type="match status" value="1"/>
</dbReference>
<organism evidence="3 4">
    <name type="scientific">Kaistella solincola</name>
    <dbReference type="NCBI Taxonomy" id="510955"/>
    <lineage>
        <taxon>Bacteria</taxon>
        <taxon>Pseudomonadati</taxon>
        <taxon>Bacteroidota</taxon>
        <taxon>Flavobacteriia</taxon>
        <taxon>Flavobacteriales</taxon>
        <taxon>Weeksellaceae</taxon>
        <taxon>Chryseobacterium group</taxon>
        <taxon>Kaistella</taxon>
    </lineage>
</organism>
<evidence type="ECO:0000256" key="1">
    <source>
        <dbReference type="ARBA" id="ARBA00022729"/>
    </source>
</evidence>
<proteinExistence type="predicted"/>
<accession>A0ABR4ZPE7</accession>
<reference evidence="3 4" key="1">
    <citation type="submission" date="2014-10" db="EMBL/GenBank/DDBJ databases">
        <title>Kaistella solincola genome.</title>
        <authorList>
            <person name="Newman J.D."/>
        </authorList>
    </citation>
    <scope>NUCLEOTIDE SEQUENCE [LARGE SCALE GENOMIC DNA]</scope>
    <source>
        <strain evidence="3 4">DSM 22468</strain>
    </source>
</reference>
<keyword evidence="1" id="KW-0732">Signal</keyword>
<name>A0ABR4ZPE7_9FLAO</name>
<dbReference type="InterPro" id="IPR026444">
    <property type="entry name" value="Secre_tail"/>
</dbReference>
<protein>
    <recommendedName>
        <fullName evidence="2">Secretion system C-terminal sorting domain-containing protein</fullName>
    </recommendedName>
</protein>
<feature type="domain" description="Secretion system C-terminal sorting" evidence="2">
    <location>
        <begin position="1190"/>
        <end position="1242"/>
    </location>
</feature>
<evidence type="ECO:0000313" key="3">
    <source>
        <dbReference type="EMBL" id="KIA82889.1"/>
    </source>
</evidence>
<evidence type="ECO:0000259" key="2">
    <source>
        <dbReference type="Pfam" id="PF18962"/>
    </source>
</evidence>
<dbReference type="NCBIfam" id="TIGR04183">
    <property type="entry name" value="Por_Secre_tail"/>
    <property type="match status" value="1"/>
</dbReference>
<evidence type="ECO:0000313" key="4">
    <source>
        <dbReference type="Proteomes" id="UP000031275"/>
    </source>
</evidence>
<dbReference type="RefSeq" id="WP_039343219.1">
    <property type="nucleotide sequence ID" value="NZ_JSYK01000003.1"/>
</dbReference>
<gene>
    <name evidence="3" type="ORF">OA84_04790</name>
</gene>
<dbReference type="Proteomes" id="UP000031275">
    <property type="component" value="Unassembled WGS sequence"/>
</dbReference>